<reference evidence="1 2" key="1">
    <citation type="submission" date="2016-02" db="EMBL/GenBank/DDBJ databases">
        <title>Complete genome sequencing and analysis of ATSB10, Dyella thiooxydans isolated from rhizosphere soil of sunflower (Helianthus annuus L.).</title>
        <authorList>
            <person name="Lee Y."/>
            <person name="Hwangbo K."/>
            <person name="Chung H."/>
            <person name="Yoo J."/>
            <person name="Kim K.Y."/>
            <person name="Sa T.M."/>
            <person name="Um Y."/>
            <person name="Madhaiyan M."/>
        </authorList>
    </citation>
    <scope>NUCLEOTIDE SEQUENCE [LARGE SCALE GENOMIC DNA]</scope>
    <source>
        <strain evidence="1 2">ATSB10</strain>
    </source>
</reference>
<evidence type="ECO:0000313" key="1">
    <source>
        <dbReference type="EMBL" id="AND71129.1"/>
    </source>
</evidence>
<dbReference type="KEGG" id="dtx:ATSB10_36750"/>
<accession>A0A161J2S3</accession>
<sequence>MRRGVLANLVVHRAIVPGRAPILPQPGRSFLRNHPCRDVTAPAHFATIAVLNRGGPRRVGISRWQTRTRSGATSDPSP</sequence>
<dbReference type="EMBL" id="CP014841">
    <property type="protein sequence ID" value="AND71129.1"/>
    <property type="molecule type" value="Genomic_DNA"/>
</dbReference>
<name>A0A161J2S3_9GAMM</name>
<dbReference type="Proteomes" id="UP000077255">
    <property type="component" value="Chromosome"/>
</dbReference>
<evidence type="ECO:0000313" key="2">
    <source>
        <dbReference type="Proteomes" id="UP000077255"/>
    </source>
</evidence>
<dbReference type="STRING" id="445710.ATSB10_36750"/>
<dbReference type="AlphaFoldDB" id="A0A161J2S3"/>
<keyword evidence="2" id="KW-1185">Reference proteome</keyword>
<gene>
    <name evidence="1" type="ORF">ATSB10_36750</name>
</gene>
<protein>
    <submittedName>
        <fullName evidence="1">Uncharacterized protein</fullName>
    </submittedName>
</protein>
<proteinExistence type="predicted"/>
<organism evidence="1 2">
    <name type="scientific">Dyella thiooxydans</name>
    <dbReference type="NCBI Taxonomy" id="445710"/>
    <lineage>
        <taxon>Bacteria</taxon>
        <taxon>Pseudomonadati</taxon>
        <taxon>Pseudomonadota</taxon>
        <taxon>Gammaproteobacteria</taxon>
        <taxon>Lysobacterales</taxon>
        <taxon>Rhodanobacteraceae</taxon>
        <taxon>Dyella</taxon>
    </lineage>
</organism>